<dbReference type="Proteomes" id="UP000824151">
    <property type="component" value="Unassembled WGS sequence"/>
</dbReference>
<gene>
    <name evidence="2" type="ORF">H9871_10110</name>
</gene>
<organism evidence="2 3">
    <name type="scientific">Candidatus Nesterenkonia stercoripullorum</name>
    <dbReference type="NCBI Taxonomy" id="2838701"/>
    <lineage>
        <taxon>Bacteria</taxon>
        <taxon>Bacillati</taxon>
        <taxon>Actinomycetota</taxon>
        <taxon>Actinomycetes</taxon>
        <taxon>Micrococcales</taxon>
        <taxon>Micrococcaceae</taxon>
        <taxon>Nesterenkonia</taxon>
    </lineage>
</organism>
<dbReference type="AlphaFoldDB" id="A0A9D1UU81"/>
<reference evidence="2" key="1">
    <citation type="journal article" date="2021" name="PeerJ">
        <title>Extensive microbial diversity within the chicken gut microbiome revealed by metagenomics and culture.</title>
        <authorList>
            <person name="Gilroy R."/>
            <person name="Ravi A."/>
            <person name="Getino M."/>
            <person name="Pursley I."/>
            <person name="Horton D.L."/>
            <person name="Alikhan N.F."/>
            <person name="Baker D."/>
            <person name="Gharbi K."/>
            <person name="Hall N."/>
            <person name="Watson M."/>
            <person name="Adriaenssens E.M."/>
            <person name="Foster-Nyarko E."/>
            <person name="Jarju S."/>
            <person name="Secka A."/>
            <person name="Antonio M."/>
            <person name="Oren A."/>
            <person name="Chaudhuri R.R."/>
            <person name="La Ragione R."/>
            <person name="Hildebrand F."/>
            <person name="Pallen M.J."/>
        </authorList>
    </citation>
    <scope>NUCLEOTIDE SEQUENCE</scope>
    <source>
        <strain evidence="2">ChiHejej3B27-3195</strain>
    </source>
</reference>
<evidence type="ECO:0000313" key="2">
    <source>
        <dbReference type="EMBL" id="HIX00483.1"/>
    </source>
</evidence>
<dbReference type="SUPFAM" id="SSF51695">
    <property type="entry name" value="PLC-like phosphodiesterases"/>
    <property type="match status" value="1"/>
</dbReference>
<dbReference type="Pfam" id="PF03009">
    <property type="entry name" value="GDPD"/>
    <property type="match status" value="1"/>
</dbReference>
<protein>
    <submittedName>
        <fullName evidence="2">Glycerophosphodiester phosphodiesterase</fullName>
    </submittedName>
</protein>
<reference evidence="2" key="2">
    <citation type="submission" date="2021-04" db="EMBL/GenBank/DDBJ databases">
        <authorList>
            <person name="Gilroy R."/>
        </authorList>
    </citation>
    <scope>NUCLEOTIDE SEQUENCE</scope>
    <source>
        <strain evidence="2">ChiHejej3B27-3195</strain>
    </source>
</reference>
<proteinExistence type="predicted"/>
<dbReference type="InterPro" id="IPR017946">
    <property type="entry name" value="PLC-like_Pdiesterase_TIM-brl"/>
</dbReference>
<sequence length="276" mass="30758">MPGYPPRPRRDVPYLLNSGEGPLSGSPLAFAHRGADPQRENTLGAFRAAVALGYRYLELDVRTARCGTLVVFHDATLDRVTTGTGRLSDHTWEELSQLRVGCDAGYEEGLLRFEDLLREWDDVRLNIDLKDAAAVPEFARLVNRYQAHERVLAASFEHSRLRKVQRQLDRPVAISTGQSATAALVLLGRIGLTRPVGRVLRDVACLQVPVQHAGIRIVTPGFIRRCHRAGLQVHVWLVNDARDMHHLLDLGVDGLMTDSATVLAEVMRSRGVWPQR</sequence>
<comment type="caution">
    <text evidence="2">The sequence shown here is derived from an EMBL/GenBank/DDBJ whole genome shotgun (WGS) entry which is preliminary data.</text>
</comment>
<evidence type="ECO:0000259" key="1">
    <source>
        <dbReference type="PROSITE" id="PS51704"/>
    </source>
</evidence>
<dbReference type="PANTHER" id="PTHR43805:SF1">
    <property type="entry name" value="GP-PDE DOMAIN-CONTAINING PROTEIN"/>
    <property type="match status" value="1"/>
</dbReference>
<dbReference type="EMBL" id="DXGD01000373">
    <property type="protein sequence ID" value="HIX00483.1"/>
    <property type="molecule type" value="Genomic_DNA"/>
</dbReference>
<dbReference type="Gene3D" id="3.20.20.190">
    <property type="entry name" value="Phosphatidylinositol (PI) phosphodiesterase"/>
    <property type="match status" value="1"/>
</dbReference>
<dbReference type="PANTHER" id="PTHR43805">
    <property type="entry name" value="GLYCEROPHOSPHORYL DIESTER PHOSPHODIESTERASE"/>
    <property type="match status" value="1"/>
</dbReference>
<name>A0A9D1UU81_9MICC</name>
<feature type="domain" description="GP-PDE" evidence="1">
    <location>
        <begin position="27"/>
        <end position="267"/>
    </location>
</feature>
<dbReference type="GO" id="GO:0008081">
    <property type="term" value="F:phosphoric diester hydrolase activity"/>
    <property type="evidence" value="ECO:0007669"/>
    <property type="project" value="InterPro"/>
</dbReference>
<dbReference type="CDD" id="cd08561">
    <property type="entry name" value="GDPD_cytoplasmic_ScUgpQ2_like"/>
    <property type="match status" value="1"/>
</dbReference>
<dbReference type="GO" id="GO:0006629">
    <property type="term" value="P:lipid metabolic process"/>
    <property type="evidence" value="ECO:0007669"/>
    <property type="project" value="InterPro"/>
</dbReference>
<evidence type="ECO:0000313" key="3">
    <source>
        <dbReference type="Proteomes" id="UP000824151"/>
    </source>
</evidence>
<accession>A0A9D1UU81</accession>
<dbReference type="InterPro" id="IPR030395">
    <property type="entry name" value="GP_PDE_dom"/>
</dbReference>
<dbReference type="PROSITE" id="PS51704">
    <property type="entry name" value="GP_PDE"/>
    <property type="match status" value="1"/>
</dbReference>